<keyword evidence="1" id="KW-0812">Transmembrane</keyword>
<comment type="caution">
    <text evidence="3">The sequence shown here is derived from an EMBL/GenBank/DDBJ whole genome shotgun (WGS) entry which is preliminary data.</text>
</comment>
<gene>
    <name evidence="3" type="ORF">FA13DRAFT_1779009</name>
</gene>
<feature type="transmembrane region" description="Helical" evidence="1">
    <location>
        <begin position="123"/>
        <end position="146"/>
    </location>
</feature>
<feature type="transmembrane region" description="Helical" evidence="1">
    <location>
        <begin position="158"/>
        <end position="182"/>
    </location>
</feature>
<dbReference type="Pfam" id="PF20151">
    <property type="entry name" value="DUF6533"/>
    <property type="match status" value="1"/>
</dbReference>
<keyword evidence="4" id="KW-1185">Reference proteome</keyword>
<organism evidence="3 4">
    <name type="scientific">Coprinellus micaceus</name>
    <name type="common">Glistening ink-cap mushroom</name>
    <name type="synonym">Coprinus micaceus</name>
    <dbReference type="NCBI Taxonomy" id="71717"/>
    <lineage>
        <taxon>Eukaryota</taxon>
        <taxon>Fungi</taxon>
        <taxon>Dikarya</taxon>
        <taxon>Basidiomycota</taxon>
        <taxon>Agaricomycotina</taxon>
        <taxon>Agaricomycetes</taxon>
        <taxon>Agaricomycetidae</taxon>
        <taxon>Agaricales</taxon>
        <taxon>Agaricineae</taxon>
        <taxon>Psathyrellaceae</taxon>
        <taxon>Coprinellus</taxon>
    </lineage>
</organism>
<evidence type="ECO:0000313" key="4">
    <source>
        <dbReference type="Proteomes" id="UP000298030"/>
    </source>
</evidence>
<keyword evidence="1" id="KW-0472">Membrane</keyword>
<dbReference type="OrthoDB" id="3068313at2759"/>
<feature type="domain" description="DUF6533" evidence="2">
    <location>
        <begin position="31"/>
        <end position="70"/>
    </location>
</feature>
<feature type="transmembrane region" description="Helical" evidence="1">
    <location>
        <begin position="261"/>
        <end position="285"/>
    </location>
</feature>
<protein>
    <recommendedName>
        <fullName evidence="2">DUF6533 domain-containing protein</fullName>
    </recommendedName>
</protein>
<evidence type="ECO:0000259" key="2">
    <source>
        <dbReference type="Pfam" id="PF20151"/>
    </source>
</evidence>
<accession>A0A4Y7SJR3</accession>
<dbReference type="Proteomes" id="UP000298030">
    <property type="component" value="Unassembled WGS sequence"/>
</dbReference>
<evidence type="ECO:0000313" key="3">
    <source>
        <dbReference type="EMBL" id="TEB21898.1"/>
    </source>
</evidence>
<evidence type="ECO:0000256" key="1">
    <source>
        <dbReference type="SAM" id="Phobius"/>
    </source>
</evidence>
<dbReference type="AlphaFoldDB" id="A0A4Y7SJR3"/>
<feature type="transmembrane region" description="Helical" evidence="1">
    <location>
        <begin position="218"/>
        <end position="240"/>
    </location>
</feature>
<name>A0A4Y7SJR3_COPMI</name>
<dbReference type="EMBL" id="QPFP01000100">
    <property type="protein sequence ID" value="TEB21898.1"/>
    <property type="molecule type" value="Genomic_DNA"/>
</dbReference>
<keyword evidence="1" id="KW-1133">Transmembrane helix</keyword>
<proteinExistence type="predicted"/>
<feature type="transmembrane region" description="Helical" evidence="1">
    <location>
        <begin position="305"/>
        <end position="323"/>
    </location>
</feature>
<dbReference type="InterPro" id="IPR045340">
    <property type="entry name" value="DUF6533"/>
</dbReference>
<sequence>MIWIDPHSQTMLSDLDLHAVSMLRTERYLTALTFTLCDILETLQDEIHLIWRSKWTAAKILYLASRYVGVVLLLVLMQGELPIIFLASASLIHGPALIQREANLVSQESFPYPSMQYRQRHRLHIRMVSVVGSLVGFGIANTVTALRIYALYDRVRCVLYFLIALWASELVAGGFTVVRLLLDYTEVLSGFPGNCSTNDALAGVCIFIKNDFSYRMRFAHILAMTVLALSCTIHLIMTLLKLKDSLTDSEGTVRYEVLKQVSYATPIAGVFISDGALSLILLLGVELATVLCDLDNTVYYNSPTRGWVHAIFAHVGSSLILNLRRAGGRGTPTSIVQRQDETIDWDAVRLDALMDTRGSGRIEGAF</sequence>
<reference evidence="3 4" key="1">
    <citation type="journal article" date="2019" name="Nat. Ecol. Evol.">
        <title>Megaphylogeny resolves global patterns of mushroom evolution.</title>
        <authorList>
            <person name="Varga T."/>
            <person name="Krizsan K."/>
            <person name="Foldi C."/>
            <person name="Dima B."/>
            <person name="Sanchez-Garcia M."/>
            <person name="Sanchez-Ramirez S."/>
            <person name="Szollosi G.J."/>
            <person name="Szarkandi J.G."/>
            <person name="Papp V."/>
            <person name="Albert L."/>
            <person name="Andreopoulos W."/>
            <person name="Angelini C."/>
            <person name="Antonin V."/>
            <person name="Barry K.W."/>
            <person name="Bougher N.L."/>
            <person name="Buchanan P."/>
            <person name="Buyck B."/>
            <person name="Bense V."/>
            <person name="Catcheside P."/>
            <person name="Chovatia M."/>
            <person name="Cooper J."/>
            <person name="Damon W."/>
            <person name="Desjardin D."/>
            <person name="Finy P."/>
            <person name="Geml J."/>
            <person name="Haridas S."/>
            <person name="Hughes K."/>
            <person name="Justo A."/>
            <person name="Karasinski D."/>
            <person name="Kautmanova I."/>
            <person name="Kiss B."/>
            <person name="Kocsube S."/>
            <person name="Kotiranta H."/>
            <person name="LaButti K.M."/>
            <person name="Lechner B.E."/>
            <person name="Liimatainen K."/>
            <person name="Lipzen A."/>
            <person name="Lukacs Z."/>
            <person name="Mihaltcheva S."/>
            <person name="Morgado L.N."/>
            <person name="Niskanen T."/>
            <person name="Noordeloos M.E."/>
            <person name="Ohm R.A."/>
            <person name="Ortiz-Santana B."/>
            <person name="Ovrebo C."/>
            <person name="Racz N."/>
            <person name="Riley R."/>
            <person name="Savchenko A."/>
            <person name="Shiryaev A."/>
            <person name="Soop K."/>
            <person name="Spirin V."/>
            <person name="Szebenyi C."/>
            <person name="Tomsovsky M."/>
            <person name="Tulloss R.E."/>
            <person name="Uehling J."/>
            <person name="Grigoriev I.V."/>
            <person name="Vagvolgyi C."/>
            <person name="Papp T."/>
            <person name="Martin F.M."/>
            <person name="Miettinen O."/>
            <person name="Hibbett D.S."/>
            <person name="Nagy L.G."/>
        </authorList>
    </citation>
    <scope>NUCLEOTIDE SEQUENCE [LARGE SCALE GENOMIC DNA]</scope>
    <source>
        <strain evidence="3 4">FP101781</strain>
    </source>
</reference>